<feature type="transmembrane region" description="Helical" evidence="1">
    <location>
        <begin position="20"/>
        <end position="37"/>
    </location>
</feature>
<reference evidence="2" key="1">
    <citation type="submission" date="2020-04" db="EMBL/GenBank/DDBJ databases">
        <authorList>
            <person name="Chiriac C."/>
            <person name="Salcher M."/>
            <person name="Ghai R."/>
            <person name="Kavagutti S V."/>
        </authorList>
    </citation>
    <scope>NUCLEOTIDE SEQUENCE</scope>
</reference>
<name>A0A6J5N200_9CAUD</name>
<keyword evidence="1" id="KW-1133">Transmembrane helix</keyword>
<keyword evidence="1" id="KW-0472">Membrane</keyword>
<proteinExistence type="predicted"/>
<gene>
    <name evidence="2" type="ORF">UFOVP636_15</name>
</gene>
<evidence type="ECO:0000313" key="2">
    <source>
        <dbReference type="EMBL" id="CAB4153645.1"/>
    </source>
</evidence>
<evidence type="ECO:0000256" key="1">
    <source>
        <dbReference type="SAM" id="Phobius"/>
    </source>
</evidence>
<dbReference type="EMBL" id="LR796597">
    <property type="protein sequence ID" value="CAB4153645.1"/>
    <property type="molecule type" value="Genomic_DNA"/>
</dbReference>
<accession>A0A6J5N200</accession>
<organism evidence="2">
    <name type="scientific">uncultured Caudovirales phage</name>
    <dbReference type="NCBI Taxonomy" id="2100421"/>
    <lineage>
        <taxon>Viruses</taxon>
        <taxon>Duplodnaviria</taxon>
        <taxon>Heunggongvirae</taxon>
        <taxon>Uroviricota</taxon>
        <taxon>Caudoviricetes</taxon>
        <taxon>Peduoviridae</taxon>
        <taxon>Maltschvirus</taxon>
        <taxon>Maltschvirus maltsch</taxon>
    </lineage>
</organism>
<feature type="transmembrane region" description="Helical" evidence="1">
    <location>
        <begin position="49"/>
        <end position="66"/>
    </location>
</feature>
<keyword evidence="1" id="KW-0812">Transmembrane</keyword>
<protein>
    <submittedName>
        <fullName evidence="2">Uncharacterized protein</fullName>
    </submittedName>
</protein>
<sequence length="79" mass="8832">MIDFIKSMLSSKGDVSSKRIITLFLVLNLVVTMYIAVYNNEERVAPEFMFDGLCLLAGGGIGLNVLEKIFKKKTDEQQS</sequence>